<keyword evidence="6" id="KW-0067">ATP-binding</keyword>
<evidence type="ECO:0000313" key="12">
    <source>
        <dbReference type="Proteomes" id="UP001500221"/>
    </source>
</evidence>
<evidence type="ECO:0000256" key="3">
    <source>
        <dbReference type="ARBA" id="ARBA00021315"/>
    </source>
</evidence>
<comment type="similarity">
    <text evidence="2 9">Belongs to the RecN family.</text>
</comment>
<dbReference type="EMBL" id="BAABKG010000008">
    <property type="protein sequence ID" value="GAA5156824.1"/>
    <property type="molecule type" value="Genomic_DNA"/>
</dbReference>
<evidence type="ECO:0000256" key="4">
    <source>
        <dbReference type="ARBA" id="ARBA00022741"/>
    </source>
</evidence>
<organism evidence="11 12">
    <name type="scientific">Nocardioides marinquilinus</name>
    <dbReference type="NCBI Taxonomy" id="1210400"/>
    <lineage>
        <taxon>Bacteria</taxon>
        <taxon>Bacillati</taxon>
        <taxon>Actinomycetota</taxon>
        <taxon>Actinomycetes</taxon>
        <taxon>Propionibacteriales</taxon>
        <taxon>Nocardioidaceae</taxon>
        <taxon>Nocardioides</taxon>
    </lineage>
</organism>
<reference evidence="12" key="1">
    <citation type="journal article" date="2019" name="Int. J. Syst. Evol. Microbiol.">
        <title>The Global Catalogue of Microorganisms (GCM) 10K type strain sequencing project: providing services to taxonomists for standard genome sequencing and annotation.</title>
        <authorList>
            <consortium name="The Broad Institute Genomics Platform"/>
            <consortium name="The Broad Institute Genome Sequencing Center for Infectious Disease"/>
            <person name="Wu L."/>
            <person name="Ma J."/>
        </authorList>
    </citation>
    <scope>NUCLEOTIDE SEQUENCE [LARGE SCALE GENOMIC DNA]</scope>
    <source>
        <strain evidence="12">JCM 18459</strain>
    </source>
</reference>
<dbReference type="PANTHER" id="PTHR11059">
    <property type="entry name" value="DNA REPAIR PROTEIN RECN"/>
    <property type="match status" value="1"/>
</dbReference>
<evidence type="ECO:0000313" key="11">
    <source>
        <dbReference type="EMBL" id="GAA5156824.1"/>
    </source>
</evidence>
<evidence type="ECO:0000256" key="2">
    <source>
        <dbReference type="ARBA" id="ARBA00009441"/>
    </source>
</evidence>
<dbReference type="NCBIfam" id="TIGR00634">
    <property type="entry name" value="recN"/>
    <property type="match status" value="1"/>
</dbReference>
<dbReference type="InterPro" id="IPR003395">
    <property type="entry name" value="RecF/RecN/SMC_N"/>
</dbReference>
<sequence length="562" mass="58158">MIEEIRISSLGVIDDSVLELGPGLSVITGETGAGKTMVVTALGLLLGGRADSGAVRTGAARARVEGVVSADALPEFTAAVEDAGGTVEDGVVVLARNVAAEGRSRAFVGGASVPVATLTAVAEPLVAVHGQSDQHRLLLPRRQREALDRFGGATTTSLLAAYGEVYRALEVTVRELDEVSASARERAREADLLRFGLGEVEAVSPEPGEDAVLAADEARLGFADTLRTAAEQAREALSSESGSPDALAAVAAARSSLEAVRDHDDQAAELADRLAEIVYLVSDVAADVASYAAQVESDPTRLATVSERRAALTALTRKYGETVDEVLAWAQESAVRLLDLDSTDERIAHLTVERDRLRGELTTAAAALTAARTEAAGRLGRQVTDELTLLAMPHAVLTVAVTPVEPGPHGADDVALLLAANPGAEPRPLAKGASGGELSRVMLAVEVSLAGTSPVPTFVFDEVDAGVGGAAAVEVGRRLAELARTAQVLVVTHLPQVAAYADRHVLVRKSSDGSVTSSGLTVLDDAGRERELSRMLAGLADSDTALAHARELLDHAQAARGS</sequence>
<dbReference type="SUPFAM" id="SSF52540">
    <property type="entry name" value="P-loop containing nucleoside triphosphate hydrolases"/>
    <property type="match status" value="2"/>
</dbReference>
<evidence type="ECO:0000256" key="6">
    <source>
        <dbReference type="ARBA" id="ARBA00022840"/>
    </source>
</evidence>
<evidence type="ECO:0000256" key="7">
    <source>
        <dbReference type="ARBA" id="ARBA00023204"/>
    </source>
</evidence>
<dbReference type="Proteomes" id="UP001500221">
    <property type="component" value="Unassembled WGS sequence"/>
</dbReference>
<dbReference type="Pfam" id="PF02463">
    <property type="entry name" value="SMC_N"/>
    <property type="match status" value="1"/>
</dbReference>
<evidence type="ECO:0000256" key="5">
    <source>
        <dbReference type="ARBA" id="ARBA00022763"/>
    </source>
</evidence>
<dbReference type="CDD" id="cd03241">
    <property type="entry name" value="ABC_RecN"/>
    <property type="match status" value="1"/>
</dbReference>
<dbReference type="InterPro" id="IPR004604">
    <property type="entry name" value="DNA_recomb/repair_RecN"/>
</dbReference>
<dbReference type="RefSeq" id="WP_345464643.1">
    <property type="nucleotide sequence ID" value="NZ_BAABKG010000008.1"/>
</dbReference>
<comment type="function">
    <text evidence="1 9">May be involved in recombinational repair of damaged DNA.</text>
</comment>
<comment type="caution">
    <text evidence="11">The sequence shown here is derived from an EMBL/GenBank/DDBJ whole genome shotgun (WGS) entry which is preliminary data.</text>
</comment>
<feature type="domain" description="RecF/RecN/SMC N-terminal" evidence="10">
    <location>
        <begin position="2"/>
        <end position="513"/>
    </location>
</feature>
<protein>
    <recommendedName>
        <fullName evidence="3 9">DNA repair protein RecN</fullName>
    </recommendedName>
    <alternativeName>
        <fullName evidence="8 9">Recombination protein N</fullName>
    </alternativeName>
</protein>
<dbReference type="PIRSF" id="PIRSF003128">
    <property type="entry name" value="RecN"/>
    <property type="match status" value="1"/>
</dbReference>
<evidence type="ECO:0000256" key="8">
    <source>
        <dbReference type="ARBA" id="ARBA00033408"/>
    </source>
</evidence>
<dbReference type="PANTHER" id="PTHR11059:SF0">
    <property type="entry name" value="DNA REPAIR PROTEIN RECN"/>
    <property type="match status" value="1"/>
</dbReference>
<keyword evidence="7 9" id="KW-0234">DNA repair</keyword>
<dbReference type="InterPro" id="IPR027417">
    <property type="entry name" value="P-loop_NTPase"/>
</dbReference>
<accession>A0ABP9Q7I4</accession>
<dbReference type="Gene3D" id="3.40.50.300">
    <property type="entry name" value="P-loop containing nucleotide triphosphate hydrolases"/>
    <property type="match status" value="2"/>
</dbReference>
<name>A0ABP9Q7I4_9ACTN</name>
<evidence type="ECO:0000256" key="9">
    <source>
        <dbReference type="PIRNR" id="PIRNR003128"/>
    </source>
</evidence>
<keyword evidence="12" id="KW-1185">Reference proteome</keyword>
<evidence type="ECO:0000256" key="1">
    <source>
        <dbReference type="ARBA" id="ARBA00003618"/>
    </source>
</evidence>
<proteinExistence type="inferred from homology"/>
<gene>
    <name evidence="11" type="primary">recN</name>
    <name evidence="11" type="ORF">GCM10023340_45700</name>
</gene>
<evidence type="ECO:0000259" key="10">
    <source>
        <dbReference type="Pfam" id="PF02463"/>
    </source>
</evidence>
<keyword evidence="5 9" id="KW-0227">DNA damage</keyword>
<keyword evidence="4" id="KW-0547">Nucleotide-binding</keyword>